<keyword evidence="2" id="KW-0805">Transcription regulation</keyword>
<dbReference type="PANTHER" id="PTHR43133:SF8">
    <property type="entry name" value="RNA POLYMERASE SIGMA FACTOR HI_1459-RELATED"/>
    <property type="match status" value="1"/>
</dbReference>
<dbReference type="InterPro" id="IPR013324">
    <property type="entry name" value="RNA_pol_sigma_r3/r4-like"/>
</dbReference>
<evidence type="ECO:0000256" key="3">
    <source>
        <dbReference type="ARBA" id="ARBA00023082"/>
    </source>
</evidence>
<dbReference type="PANTHER" id="PTHR43133">
    <property type="entry name" value="RNA POLYMERASE ECF-TYPE SIGMA FACTO"/>
    <property type="match status" value="1"/>
</dbReference>
<accession>A0A5D4JG23</accession>
<dbReference type="RefSeq" id="WP_148902601.1">
    <property type="nucleotide sequence ID" value="NZ_VSZQ01000059.1"/>
</dbReference>
<evidence type="ECO:0000256" key="2">
    <source>
        <dbReference type="ARBA" id="ARBA00023015"/>
    </source>
</evidence>
<dbReference type="GO" id="GO:0003677">
    <property type="term" value="F:DNA binding"/>
    <property type="evidence" value="ECO:0007669"/>
    <property type="project" value="UniProtKB-KW"/>
</dbReference>
<dbReference type="GO" id="GO:0006352">
    <property type="term" value="P:DNA-templated transcription initiation"/>
    <property type="evidence" value="ECO:0007669"/>
    <property type="project" value="InterPro"/>
</dbReference>
<reference evidence="7 8" key="1">
    <citation type="submission" date="2019-08" db="EMBL/GenBank/DDBJ databases">
        <title>Draft genome for granaticin producer strain Streptomyces parvus C05.</title>
        <authorList>
            <person name="Gonzalez-Pimentel J.L."/>
        </authorList>
    </citation>
    <scope>NUCLEOTIDE SEQUENCE [LARGE SCALE GENOMIC DNA]</scope>
    <source>
        <strain evidence="7 8">C05</strain>
    </source>
</reference>
<dbReference type="SUPFAM" id="SSF88659">
    <property type="entry name" value="Sigma3 and sigma4 domains of RNA polymerase sigma factors"/>
    <property type="match status" value="1"/>
</dbReference>
<dbReference type="GO" id="GO:0016987">
    <property type="term" value="F:sigma factor activity"/>
    <property type="evidence" value="ECO:0007669"/>
    <property type="project" value="UniProtKB-KW"/>
</dbReference>
<dbReference type="InterPro" id="IPR036388">
    <property type="entry name" value="WH-like_DNA-bd_sf"/>
</dbReference>
<feature type="domain" description="RNA polymerase sigma factor 70 region 4 type 2" evidence="6">
    <location>
        <begin position="120"/>
        <end position="171"/>
    </location>
</feature>
<evidence type="ECO:0000259" key="6">
    <source>
        <dbReference type="Pfam" id="PF08281"/>
    </source>
</evidence>
<gene>
    <name evidence="7" type="ORF">FY004_13315</name>
</gene>
<evidence type="ECO:0000256" key="4">
    <source>
        <dbReference type="ARBA" id="ARBA00023125"/>
    </source>
</evidence>
<dbReference type="InterPro" id="IPR039425">
    <property type="entry name" value="RNA_pol_sigma-70-like"/>
</dbReference>
<dbReference type="InterPro" id="IPR013249">
    <property type="entry name" value="RNA_pol_sigma70_r4_t2"/>
</dbReference>
<proteinExistence type="inferred from homology"/>
<evidence type="ECO:0000313" key="7">
    <source>
        <dbReference type="EMBL" id="TYR64098.1"/>
    </source>
</evidence>
<dbReference type="Gene3D" id="1.10.10.10">
    <property type="entry name" value="Winged helix-like DNA-binding domain superfamily/Winged helix DNA-binding domain"/>
    <property type="match status" value="1"/>
</dbReference>
<keyword evidence="4" id="KW-0238">DNA-binding</keyword>
<comment type="similarity">
    <text evidence="1">Belongs to the sigma-70 factor family. ECF subfamily.</text>
</comment>
<keyword evidence="3" id="KW-0731">Sigma factor</keyword>
<dbReference type="CDD" id="cd06171">
    <property type="entry name" value="Sigma70_r4"/>
    <property type="match status" value="1"/>
</dbReference>
<evidence type="ECO:0000256" key="1">
    <source>
        <dbReference type="ARBA" id="ARBA00010641"/>
    </source>
</evidence>
<dbReference type="SUPFAM" id="SSF88946">
    <property type="entry name" value="Sigma2 domain of RNA polymerase sigma factors"/>
    <property type="match status" value="1"/>
</dbReference>
<protein>
    <submittedName>
        <fullName evidence="7">Sigma-70 family RNA polymerase sigma factor</fullName>
    </submittedName>
</protein>
<dbReference type="InterPro" id="IPR013325">
    <property type="entry name" value="RNA_pol_sigma_r2"/>
</dbReference>
<name>A0A5D4JG23_9ACTN</name>
<sequence>MEDAAELRVSDPLDRFSPVELQGRDLAEDLHHAEFPGLVRFLLLHGASWSEAQDAAQDAFTQMCRPGTNIRYPKAWLRTVAWRSWLRQQVREEPCEEVPDRPTAHWDSPAHAVELGVEERRVIEMLLSLPSKQRAALAWTLDGFTTQESAAAMGISPEAARQNLSRARATLKTRLGLEGSGYEAAEEDR</sequence>
<evidence type="ECO:0000313" key="8">
    <source>
        <dbReference type="Proteomes" id="UP000323242"/>
    </source>
</evidence>
<keyword evidence="5" id="KW-0804">Transcription</keyword>
<keyword evidence="8" id="KW-1185">Reference proteome</keyword>
<dbReference type="EMBL" id="VSZQ01000059">
    <property type="protein sequence ID" value="TYR64098.1"/>
    <property type="molecule type" value="Genomic_DNA"/>
</dbReference>
<dbReference type="Gene3D" id="1.10.1740.10">
    <property type="match status" value="1"/>
</dbReference>
<organism evidence="7 8">
    <name type="scientific">Streptomyces parvus</name>
    <dbReference type="NCBI Taxonomy" id="66428"/>
    <lineage>
        <taxon>Bacteria</taxon>
        <taxon>Bacillati</taxon>
        <taxon>Actinomycetota</taxon>
        <taxon>Actinomycetes</taxon>
        <taxon>Kitasatosporales</taxon>
        <taxon>Streptomycetaceae</taxon>
        <taxon>Streptomyces</taxon>
    </lineage>
</organism>
<dbReference type="AlphaFoldDB" id="A0A5D4JG23"/>
<evidence type="ECO:0000256" key="5">
    <source>
        <dbReference type="ARBA" id="ARBA00023163"/>
    </source>
</evidence>
<comment type="caution">
    <text evidence="7">The sequence shown here is derived from an EMBL/GenBank/DDBJ whole genome shotgun (WGS) entry which is preliminary data.</text>
</comment>
<dbReference type="Pfam" id="PF08281">
    <property type="entry name" value="Sigma70_r4_2"/>
    <property type="match status" value="1"/>
</dbReference>
<dbReference type="Proteomes" id="UP000323242">
    <property type="component" value="Unassembled WGS sequence"/>
</dbReference>